<evidence type="ECO:0000256" key="5">
    <source>
        <dbReference type="ARBA" id="ARBA00022806"/>
    </source>
</evidence>
<dbReference type="SMART" id="SM00847">
    <property type="entry name" value="HA2"/>
    <property type="match status" value="1"/>
</dbReference>
<dbReference type="PANTHER" id="PTHR18934">
    <property type="entry name" value="ATP-DEPENDENT RNA HELICASE"/>
    <property type="match status" value="1"/>
</dbReference>
<dbReference type="Proteomes" id="UP000095751">
    <property type="component" value="Unassembled WGS sequence"/>
</dbReference>
<name>A0A1E7F1I2_9STRA</name>
<dbReference type="PROSITE" id="PS00690">
    <property type="entry name" value="DEAH_ATP_HELICASE"/>
    <property type="match status" value="1"/>
</dbReference>
<dbReference type="GO" id="GO:0003723">
    <property type="term" value="F:RNA binding"/>
    <property type="evidence" value="ECO:0007669"/>
    <property type="project" value="TreeGrafter"/>
</dbReference>
<dbReference type="InterPro" id="IPR002464">
    <property type="entry name" value="DNA/RNA_helicase_DEAH_CS"/>
</dbReference>
<dbReference type="Pfam" id="PF04408">
    <property type="entry name" value="WHD_HA2"/>
    <property type="match status" value="1"/>
</dbReference>
<keyword evidence="4 10" id="KW-0378">Hydrolase</keyword>
<dbReference type="InterPro" id="IPR014001">
    <property type="entry name" value="Helicase_ATP-bd"/>
</dbReference>
<proteinExistence type="inferred from homology"/>
<comment type="similarity">
    <text evidence="1">Belongs to the DEAD box helicase family. DEAH subfamily.</text>
</comment>
<keyword evidence="6" id="KW-0067">ATP-binding</keyword>
<keyword evidence="3" id="KW-0547">Nucleotide-binding</keyword>
<dbReference type="InParanoid" id="A0A1E7F1I2"/>
<reference evidence="10 11" key="1">
    <citation type="submission" date="2016-09" db="EMBL/GenBank/DDBJ databases">
        <title>Extensive genetic diversity and differential bi-allelic expression allows diatom success in the polar Southern Ocean.</title>
        <authorList>
            <consortium name="DOE Joint Genome Institute"/>
            <person name="Mock T."/>
            <person name="Otillar R.P."/>
            <person name="Strauss J."/>
            <person name="Dupont C."/>
            <person name="Frickenhaus S."/>
            <person name="Maumus F."/>
            <person name="Mcmullan M."/>
            <person name="Sanges R."/>
            <person name="Schmutz J."/>
            <person name="Toseland A."/>
            <person name="Valas R."/>
            <person name="Veluchamy A."/>
            <person name="Ward B.J."/>
            <person name="Allen A."/>
            <person name="Barry K."/>
            <person name="Falciatore A."/>
            <person name="Ferrante M."/>
            <person name="Fortunato A.E."/>
            <person name="Gloeckner G."/>
            <person name="Gruber A."/>
            <person name="Hipkin R."/>
            <person name="Janech M."/>
            <person name="Kroth P."/>
            <person name="Leese F."/>
            <person name="Lindquist E."/>
            <person name="Lyon B.R."/>
            <person name="Martin J."/>
            <person name="Mayer C."/>
            <person name="Parker M."/>
            <person name="Quesneville H."/>
            <person name="Raymond J."/>
            <person name="Uhlig C."/>
            <person name="Valentin K.U."/>
            <person name="Worden A.Z."/>
            <person name="Armbrust E.V."/>
            <person name="Bowler C."/>
            <person name="Green B."/>
            <person name="Moulton V."/>
            <person name="Van Oosterhout C."/>
            <person name="Grigoriev I."/>
        </authorList>
    </citation>
    <scope>NUCLEOTIDE SEQUENCE [LARGE SCALE GENOMIC DNA]</scope>
    <source>
        <strain evidence="10 11">CCMP1102</strain>
    </source>
</reference>
<feature type="domain" description="Helicase C-terminal" evidence="9">
    <location>
        <begin position="271"/>
        <end position="446"/>
    </location>
</feature>
<dbReference type="PANTHER" id="PTHR18934:SF99">
    <property type="entry name" value="ATP-DEPENDENT RNA HELICASE DHX37-RELATED"/>
    <property type="match status" value="1"/>
</dbReference>
<dbReference type="Gene3D" id="3.40.50.300">
    <property type="entry name" value="P-loop containing nucleotide triphosphate hydrolases"/>
    <property type="match status" value="2"/>
</dbReference>
<feature type="non-terminal residue" evidence="10">
    <location>
        <position position="549"/>
    </location>
</feature>
<dbReference type="SMART" id="SM00487">
    <property type="entry name" value="DEXDc"/>
    <property type="match status" value="1"/>
</dbReference>
<dbReference type="OrthoDB" id="48037at2759"/>
<evidence type="ECO:0000313" key="11">
    <source>
        <dbReference type="Proteomes" id="UP000095751"/>
    </source>
</evidence>
<dbReference type="AlphaFoldDB" id="A0A1E7F1I2"/>
<dbReference type="Pfam" id="PF21010">
    <property type="entry name" value="HA2_C"/>
    <property type="match status" value="1"/>
</dbReference>
<dbReference type="InterPro" id="IPR011545">
    <property type="entry name" value="DEAD/DEAH_box_helicase_dom"/>
</dbReference>
<dbReference type="Pfam" id="PF00270">
    <property type="entry name" value="DEAD"/>
    <property type="match status" value="1"/>
</dbReference>
<evidence type="ECO:0000256" key="4">
    <source>
        <dbReference type="ARBA" id="ARBA00022801"/>
    </source>
</evidence>
<organism evidence="10 11">
    <name type="scientific">Fragilariopsis cylindrus CCMP1102</name>
    <dbReference type="NCBI Taxonomy" id="635003"/>
    <lineage>
        <taxon>Eukaryota</taxon>
        <taxon>Sar</taxon>
        <taxon>Stramenopiles</taxon>
        <taxon>Ochrophyta</taxon>
        <taxon>Bacillariophyta</taxon>
        <taxon>Bacillariophyceae</taxon>
        <taxon>Bacillariophycidae</taxon>
        <taxon>Bacillariales</taxon>
        <taxon>Bacillariaceae</taxon>
        <taxon>Fragilariopsis</taxon>
    </lineage>
</organism>
<feature type="domain" description="Helicase ATP-binding" evidence="8">
    <location>
        <begin position="18"/>
        <end position="192"/>
    </location>
</feature>
<evidence type="ECO:0000256" key="3">
    <source>
        <dbReference type="ARBA" id="ARBA00022741"/>
    </source>
</evidence>
<dbReference type="EC" id="3.6.4.13" evidence="2"/>
<evidence type="ECO:0000256" key="2">
    <source>
        <dbReference type="ARBA" id="ARBA00012552"/>
    </source>
</evidence>
<keyword evidence="5" id="KW-0347">Helicase</keyword>
<dbReference type="EMBL" id="KV784366">
    <property type="protein sequence ID" value="OEU11976.1"/>
    <property type="molecule type" value="Genomic_DNA"/>
</dbReference>
<accession>A0A1E7F1I2</accession>
<protein>
    <recommendedName>
        <fullName evidence="2">RNA helicase</fullName>
        <ecNumber evidence="2">3.6.4.13</ecNumber>
    </recommendedName>
</protein>
<evidence type="ECO:0000313" key="10">
    <source>
        <dbReference type="EMBL" id="OEU11976.1"/>
    </source>
</evidence>
<dbReference type="InterPro" id="IPR007502">
    <property type="entry name" value="Helicase-assoc_dom"/>
</dbReference>
<feature type="compositionally biased region" description="Low complexity" evidence="7">
    <location>
        <begin position="242"/>
        <end position="254"/>
    </location>
</feature>
<dbReference type="InterPro" id="IPR027417">
    <property type="entry name" value="P-loop_NTPase"/>
</dbReference>
<dbReference type="KEGG" id="fcy:FRACYDRAFT_157247"/>
<dbReference type="Gene3D" id="1.20.120.1080">
    <property type="match status" value="1"/>
</dbReference>
<dbReference type="PROSITE" id="PS51194">
    <property type="entry name" value="HELICASE_CTER"/>
    <property type="match status" value="1"/>
</dbReference>
<keyword evidence="11" id="KW-1185">Reference proteome</keyword>
<evidence type="ECO:0000259" key="8">
    <source>
        <dbReference type="PROSITE" id="PS51192"/>
    </source>
</evidence>
<dbReference type="GO" id="GO:0003724">
    <property type="term" value="F:RNA helicase activity"/>
    <property type="evidence" value="ECO:0007669"/>
    <property type="project" value="UniProtKB-EC"/>
</dbReference>
<evidence type="ECO:0000259" key="9">
    <source>
        <dbReference type="PROSITE" id="PS51194"/>
    </source>
</evidence>
<evidence type="ECO:0000256" key="6">
    <source>
        <dbReference type="ARBA" id="ARBA00022840"/>
    </source>
</evidence>
<gene>
    <name evidence="10" type="ORF">FRACYDRAFT_157247</name>
</gene>
<dbReference type="CDD" id="cd18791">
    <property type="entry name" value="SF2_C_RHA"/>
    <property type="match status" value="1"/>
</dbReference>
<evidence type="ECO:0000256" key="7">
    <source>
        <dbReference type="SAM" id="MobiDB-lite"/>
    </source>
</evidence>
<dbReference type="Pfam" id="PF00271">
    <property type="entry name" value="Helicase_C"/>
    <property type="match status" value="1"/>
</dbReference>
<dbReference type="InterPro" id="IPR001650">
    <property type="entry name" value="Helicase_C-like"/>
</dbReference>
<dbReference type="GO" id="GO:0005524">
    <property type="term" value="F:ATP binding"/>
    <property type="evidence" value="ECO:0007669"/>
    <property type="project" value="UniProtKB-KW"/>
</dbReference>
<dbReference type="CDD" id="cd17917">
    <property type="entry name" value="DEXHc_RHA-like"/>
    <property type="match status" value="1"/>
</dbReference>
<dbReference type="GO" id="GO:0016787">
    <property type="term" value="F:hydrolase activity"/>
    <property type="evidence" value="ECO:0007669"/>
    <property type="project" value="UniProtKB-KW"/>
</dbReference>
<dbReference type="InterPro" id="IPR048333">
    <property type="entry name" value="HA2_WH"/>
</dbReference>
<dbReference type="SMART" id="SM00490">
    <property type="entry name" value="HELICc"/>
    <property type="match status" value="1"/>
</dbReference>
<dbReference type="SUPFAM" id="SSF52540">
    <property type="entry name" value="P-loop containing nucleoside triphosphate hydrolases"/>
    <property type="match status" value="1"/>
</dbReference>
<sequence>METQRKALPIHNIRNDLIDKLKTSQVIVVSGGTGSGKSTQCPQYILEDAIQNNQGSTTKILVTQPRRIAAISVSERVSQERYEKDASSDNSSVGYAVRFKSKKPRNIGGSIEFVTTGILLRRLLGDDSLLQDISHVMIDEVHERDINTDFLLILFRDLLKKRPDLKLILMSATLDAESFGEYFASNNLTTEVPVLSVPAKPRHPVEVHYLEDLLKMNDEDNYNNNIETEEEQEDDSSRKDTSSTSSSSSSSYTKKNNKIDFRVTMTGLVSEIALHLSQIETDSDRSGSILCFLPGMDEIKQCMKYIEENCSRDLRNKIQILPLHSTIPQDDQQKVFLPAKPGTIKLILSTNIAESSVTIDDVLAVVDSGLVREMNFDAQTAMNAMETNPTSKASATQRLGRAGRVAPGKCYRLYTRSNLSLMDDRPTPEIQRTALEATCLQTCSLINSSSDDDSDDNTDITGVEDFLSRAMDPPVDGAIAFAMDRLTKLGAIATNHNRNGREYLTPLGRTLARLPLDPATGKMLVMGVVMKCLDPLLTAASCFSSRNAF</sequence>
<evidence type="ECO:0000256" key="1">
    <source>
        <dbReference type="ARBA" id="ARBA00008792"/>
    </source>
</evidence>
<feature type="region of interest" description="Disordered" evidence="7">
    <location>
        <begin position="228"/>
        <end position="254"/>
    </location>
</feature>
<dbReference type="PROSITE" id="PS51192">
    <property type="entry name" value="HELICASE_ATP_BIND_1"/>
    <property type="match status" value="1"/>
</dbReference>